<sequence length="675" mass="76440">MAARARSNVDHTRLISKSIFVTNFSDNTTSKDLWEACKGYGTVVDVFIPDLKSKAGSLRLFEFIRDNGDISKQMNLDDESDIEGVSDTVFDDKADSLGHEHTQNLSPNEKENSSDPFNLYNLLNKRDKGEANSGLDSSIPFPPGFTPEREFQHVDAQEVQGMENSLSKRRSEGGSILEVIDDMIKVGQSMGFTMEGCMNDMEKIIGSQGAHGVLVQETKLDCISDMDVKVLWGNYKFEYTISEAVGNSGGILCVWDPSVFRKEHHVVSDNFVALYGSWVSNQAKLLVVSIYAPQSITSKCSLWSYILSLISRWDGHCMVMGDFNEVRCMEDRLGSVYNAQGANEFNSFISNSGLVEIQLEGYSFTWSLQSAKKMSTFGSFRPIFLQEVVTDYGPSPFRVYHSWFSLQGFDQMVLETWNNIDLNDNNKMVRFKKKLQILKRDTFMGVMVDGEMGGMIHVRVKDNFVCHFANRVRSPEMKCVMMLFGGAAVEKLNLLRPDGFTFEFFRKFWDTLGSDFCAAVEWFFDHSSFSRGWAPFQIGLEIHVTGYCFFICGGLLMSMHGSSLYKLSPFCYSTWKSIIWEVHMLKDRGVDQISHCHIHVGNGLRTQFWNEVWIGDTQLRVMFLRIYALEINKDCTVADKLQFSVTSSLRRSVRGGVKSSQLALLQTYIEGTLLS</sequence>
<dbReference type="SUPFAM" id="SSF56219">
    <property type="entry name" value="DNase I-like"/>
    <property type="match status" value="1"/>
</dbReference>
<proteinExistence type="predicted"/>
<organism evidence="2 3">
    <name type="scientific">Tanacetum coccineum</name>
    <dbReference type="NCBI Taxonomy" id="301880"/>
    <lineage>
        <taxon>Eukaryota</taxon>
        <taxon>Viridiplantae</taxon>
        <taxon>Streptophyta</taxon>
        <taxon>Embryophyta</taxon>
        <taxon>Tracheophyta</taxon>
        <taxon>Spermatophyta</taxon>
        <taxon>Magnoliopsida</taxon>
        <taxon>eudicotyledons</taxon>
        <taxon>Gunneridae</taxon>
        <taxon>Pentapetalae</taxon>
        <taxon>asterids</taxon>
        <taxon>campanulids</taxon>
        <taxon>Asterales</taxon>
        <taxon>Asteraceae</taxon>
        <taxon>Asteroideae</taxon>
        <taxon>Anthemideae</taxon>
        <taxon>Anthemidinae</taxon>
        <taxon>Tanacetum</taxon>
    </lineage>
</organism>
<keyword evidence="3" id="KW-1185">Reference proteome</keyword>
<protein>
    <submittedName>
        <fullName evidence="2">RNA-directed DNA polymerase, eukaryota</fullName>
    </submittedName>
</protein>
<dbReference type="CDD" id="cd00590">
    <property type="entry name" value="RRM_SF"/>
    <property type="match status" value="1"/>
</dbReference>
<keyword evidence="2" id="KW-0695">RNA-directed DNA polymerase</keyword>
<dbReference type="GO" id="GO:0003964">
    <property type="term" value="F:RNA-directed DNA polymerase activity"/>
    <property type="evidence" value="ECO:0007669"/>
    <property type="project" value="UniProtKB-KW"/>
</dbReference>
<dbReference type="PANTHER" id="PTHR36617:SF5">
    <property type="entry name" value="OS05G0421675 PROTEIN"/>
    <property type="match status" value="1"/>
</dbReference>
<dbReference type="PANTHER" id="PTHR36617">
    <property type="entry name" value="PROTEIN, PUTATIVE-RELATED"/>
    <property type="match status" value="1"/>
</dbReference>
<accession>A0ABQ5GZT7</accession>
<evidence type="ECO:0000313" key="2">
    <source>
        <dbReference type="EMBL" id="GJT80640.1"/>
    </source>
</evidence>
<reference evidence="2" key="2">
    <citation type="submission" date="2022-01" db="EMBL/GenBank/DDBJ databases">
        <authorList>
            <person name="Yamashiro T."/>
            <person name="Shiraishi A."/>
            <person name="Satake H."/>
            <person name="Nakayama K."/>
        </authorList>
    </citation>
    <scope>NUCLEOTIDE SEQUENCE</scope>
</reference>
<dbReference type="InterPro" id="IPR036691">
    <property type="entry name" value="Endo/exonu/phosph_ase_sf"/>
</dbReference>
<dbReference type="SUPFAM" id="SSF54928">
    <property type="entry name" value="RNA-binding domain, RBD"/>
    <property type="match status" value="1"/>
</dbReference>
<dbReference type="Proteomes" id="UP001151760">
    <property type="component" value="Unassembled WGS sequence"/>
</dbReference>
<feature type="region of interest" description="Disordered" evidence="1">
    <location>
        <begin position="97"/>
        <end position="118"/>
    </location>
</feature>
<dbReference type="InterPro" id="IPR035979">
    <property type="entry name" value="RBD_domain_sf"/>
</dbReference>
<reference evidence="2" key="1">
    <citation type="journal article" date="2022" name="Int. J. Mol. Sci.">
        <title>Draft Genome of Tanacetum Coccineum: Genomic Comparison of Closely Related Tanacetum-Family Plants.</title>
        <authorList>
            <person name="Yamashiro T."/>
            <person name="Shiraishi A."/>
            <person name="Nakayama K."/>
            <person name="Satake H."/>
        </authorList>
    </citation>
    <scope>NUCLEOTIDE SEQUENCE</scope>
</reference>
<dbReference type="InterPro" id="IPR012677">
    <property type="entry name" value="Nucleotide-bd_a/b_plait_sf"/>
</dbReference>
<keyword evidence="2" id="KW-0548">Nucleotidyltransferase</keyword>
<dbReference type="Gene3D" id="3.60.10.10">
    <property type="entry name" value="Endonuclease/exonuclease/phosphatase"/>
    <property type="match status" value="1"/>
</dbReference>
<name>A0ABQ5GZT7_9ASTR</name>
<comment type="caution">
    <text evidence="2">The sequence shown here is derived from an EMBL/GenBank/DDBJ whole genome shotgun (WGS) entry which is preliminary data.</text>
</comment>
<keyword evidence="2" id="KW-0808">Transferase</keyword>
<gene>
    <name evidence="2" type="ORF">Tco_1054982</name>
</gene>
<dbReference type="Gene3D" id="3.30.70.330">
    <property type="match status" value="1"/>
</dbReference>
<evidence type="ECO:0000313" key="3">
    <source>
        <dbReference type="Proteomes" id="UP001151760"/>
    </source>
</evidence>
<feature type="compositionally biased region" description="Basic and acidic residues" evidence="1">
    <location>
        <begin position="97"/>
        <end position="113"/>
    </location>
</feature>
<dbReference type="EMBL" id="BQNB010019011">
    <property type="protein sequence ID" value="GJT80640.1"/>
    <property type="molecule type" value="Genomic_DNA"/>
</dbReference>
<evidence type="ECO:0000256" key="1">
    <source>
        <dbReference type="SAM" id="MobiDB-lite"/>
    </source>
</evidence>